<proteinExistence type="predicted"/>
<feature type="coiled-coil region" evidence="1">
    <location>
        <begin position="144"/>
        <end position="178"/>
    </location>
</feature>
<feature type="transmembrane region" description="Helical" evidence="2">
    <location>
        <begin position="357"/>
        <end position="381"/>
    </location>
</feature>
<organism evidence="4 6">
    <name type="scientific">Adineta ricciae</name>
    <name type="common">Rotifer</name>
    <dbReference type="NCBI Taxonomy" id="249248"/>
    <lineage>
        <taxon>Eukaryota</taxon>
        <taxon>Metazoa</taxon>
        <taxon>Spiralia</taxon>
        <taxon>Gnathifera</taxon>
        <taxon>Rotifera</taxon>
        <taxon>Eurotatoria</taxon>
        <taxon>Bdelloidea</taxon>
        <taxon>Adinetida</taxon>
        <taxon>Adinetidae</taxon>
        <taxon>Adineta</taxon>
    </lineage>
</organism>
<reference evidence="4" key="1">
    <citation type="submission" date="2021-02" db="EMBL/GenBank/DDBJ databases">
        <authorList>
            <person name="Nowell W R."/>
        </authorList>
    </citation>
    <scope>NUCLEOTIDE SEQUENCE</scope>
</reference>
<dbReference type="Proteomes" id="UP000663828">
    <property type="component" value="Unassembled WGS sequence"/>
</dbReference>
<accession>A0A814UFS9</accession>
<protein>
    <submittedName>
        <fullName evidence="4">Uncharacterized protein</fullName>
    </submittedName>
</protein>
<evidence type="ECO:0000313" key="6">
    <source>
        <dbReference type="Proteomes" id="UP000663852"/>
    </source>
</evidence>
<evidence type="ECO:0000256" key="1">
    <source>
        <dbReference type="SAM" id="Coils"/>
    </source>
</evidence>
<gene>
    <name evidence="4" type="ORF">EDS130_LOCUS23846</name>
    <name evidence="3" type="ORF">XAT740_LOCUS21655</name>
</gene>
<feature type="transmembrane region" description="Helical" evidence="2">
    <location>
        <begin position="179"/>
        <end position="202"/>
    </location>
</feature>
<keyword evidence="2" id="KW-1133">Transmembrane helix</keyword>
<comment type="caution">
    <text evidence="4">The sequence shown here is derived from an EMBL/GenBank/DDBJ whole genome shotgun (WGS) entry which is preliminary data.</text>
</comment>
<name>A0A814UFS9_ADIRI</name>
<dbReference type="AlphaFoldDB" id="A0A814UFS9"/>
<keyword evidence="2" id="KW-0472">Membrane</keyword>
<dbReference type="Proteomes" id="UP000663852">
    <property type="component" value="Unassembled WGS sequence"/>
</dbReference>
<evidence type="ECO:0000313" key="4">
    <source>
        <dbReference type="EMBL" id="CAF1173868.1"/>
    </source>
</evidence>
<keyword evidence="1" id="KW-0175">Coiled coil</keyword>
<feature type="transmembrane region" description="Helical" evidence="2">
    <location>
        <begin position="283"/>
        <end position="306"/>
    </location>
</feature>
<dbReference type="EMBL" id="CAJNOR010001560">
    <property type="protein sequence ID" value="CAF1164178.1"/>
    <property type="molecule type" value="Genomic_DNA"/>
</dbReference>
<keyword evidence="5" id="KW-1185">Reference proteome</keyword>
<evidence type="ECO:0000313" key="5">
    <source>
        <dbReference type="Proteomes" id="UP000663828"/>
    </source>
</evidence>
<evidence type="ECO:0000313" key="3">
    <source>
        <dbReference type="EMBL" id="CAF1164178.1"/>
    </source>
</evidence>
<dbReference type="EMBL" id="CAJNOJ010000132">
    <property type="protein sequence ID" value="CAF1173868.1"/>
    <property type="molecule type" value="Genomic_DNA"/>
</dbReference>
<sequence>MGVAESSGSSQNVTGPTAIRVHDANPLLYTTPQEHMIIQPYWVLIVQLFVKQIIANRVWNRIRHNTWATTQEIAMGRIVLMLQIAYLKAKKSILESVRTARQHQTTTTSKSPTLKQTTINFFKDTFTSPQSLLDRAASAGSNDFSTLRSNIDELDDEIEQKKNEIESSQKKREELSRRLQLDIFDLLVHCLPLLGQTIWYFYLQSKCMSAEQASTWNCYNVFGYRLYNYVFTSYCAFFWLTMMKLPIYVDSERNTNETNDKNLRSGWQKCIDVLRKIEFHASFWSSCITIIVVGVPIAPYLLTNVIPMACTYTFICIIYIVLWLSALLFCRILVTIPLINKLLFGILEDILKEYKHFYAPYLMFLFTILTLPILFTTFFNYSQYVYYSNNLFNTMTYEFDSRNTATYFRGLQSSASNTFHTVLFFI</sequence>
<feature type="transmembrane region" description="Helical" evidence="2">
    <location>
        <begin position="222"/>
        <end position="240"/>
    </location>
</feature>
<keyword evidence="2" id="KW-0812">Transmembrane</keyword>
<evidence type="ECO:0000256" key="2">
    <source>
        <dbReference type="SAM" id="Phobius"/>
    </source>
</evidence>
<feature type="transmembrane region" description="Helical" evidence="2">
    <location>
        <begin position="312"/>
        <end position="336"/>
    </location>
</feature>